<keyword evidence="8" id="KW-1185">Reference proteome</keyword>
<keyword evidence="2" id="KW-0333">Golgi apparatus</keyword>
<gene>
    <name evidence="7" type="ORF">jhhlp_006461</name>
</gene>
<evidence type="ECO:0000313" key="8">
    <source>
        <dbReference type="Proteomes" id="UP000233524"/>
    </source>
</evidence>
<dbReference type="GO" id="GO:0005794">
    <property type="term" value="C:Golgi apparatus"/>
    <property type="evidence" value="ECO:0007669"/>
    <property type="project" value="UniProtKB-SubCell"/>
</dbReference>
<dbReference type="GO" id="GO:0005783">
    <property type="term" value="C:endoplasmic reticulum"/>
    <property type="evidence" value="ECO:0007669"/>
    <property type="project" value="TreeGrafter"/>
</dbReference>
<feature type="compositionally biased region" description="Low complexity" evidence="5">
    <location>
        <begin position="614"/>
        <end position="624"/>
    </location>
</feature>
<evidence type="ECO:0000259" key="6">
    <source>
        <dbReference type="Pfam" id="PF12325"/>
    </source>
</evidence>
<evidence type="ECO:0000256" key="5">
    <source>
        <dbReference type="SAM" id="MobiDB-lite"/>
    </source>
</evidence>
<organism evidence="7 8">
    <name type="scientific">Lomentospora prolificans</name>
    <dbReference type="NCBI Taxonomy" id="41688"/>
    <lineage>
        <taxon>Eukaryota</taxon>
        <taxon>Fungi</taxon>
        <taxon>Dikarya</taxon>
        <taxon>Ascomycota</taxon>
        <taxon>Pezizomycotina</taxon>
        <taxon>Sordariomycetes</taxon>
        <taxon>Hypocreomycetidae</taxon>
        <taxon>Microascales</taxon>
        <taxon>Microascaceae</taxon>
        <taxon>Lomentospora</taxon>
    </lineage>
</organism>
<reference evidence="7 8" key="1">
    <citation type="journal article" date="2017" name="G3 (Bethesda)">
        <title>First Draft Genome Sequence of the Pathogenic Fungus Lomentospora prolificans (Formerly Scedosporium prolificans).</title>
        <authorList>
            <person name="Luo R."/>
            <person name="Zimin A."/>
            <person name="Workman R."/>
            <person name="Fan Y."/>
            <person name="Pertea G."/>
            <person name="Grossman N."/>
            <person name="Wear M.P."/>
            <person name="Jia B."/>
            <person name="Miller H."/>
            <person name="Casadevall A."/>
            <person name="Timp W."/>
            <person name="Zhang S.X."/>
            <person name="Salzberg S.L."/>
        </authorList>
    </citation>
    <scope>NUCLEOTIDE SEQUENCE [LARGE SCALE GENOMIC DNA]</scope>
    <source>
        <strain evidence="7 8">JHH-5317</strain>
    </source>
</reference>
<dbReference type="PANTHER" id="PTHR46515">
    <property type="entry name" value="TATA ELEMENT MODULATORY FACTOR TMF1"/>
    <property type="match status" value="1"/>
</dbReference>
<feature type="region of interest" description="Disordered" evidence="5">
    <location>
        <begin position="28"/>
        <end position="111"/>
    </location>
</feature>
<dbReference type="FunCoup" id="A0A2N3N5X4">
    <property type="interactions" value="475"/>
</dbReference>
<dbReference type="EMBL" id="NLAX01000701">
    <property type="protein sequence ID" value="PKS07853.1"/>
    <property type="molecule type" value="Genomic_DNA"/>
</dbReference>
<feature type="coiled-coil region" evidence="4">
    <location>
        <begin position="270"/>
        <end position="541"/>
    </location>
</feature>
<keyword evidence="3 4" id="KW-0175">Coiled coil</keyword>
<dbReference type="Proteomes" id="UP000233524">
    <property type="component" value="Unassembled WGS sequence"/>
</dbReference>
<dbReference type="OrthoDB" id="74178at2759"/>
<feature type="region of interest" description="Disordered" evidence="5">
    <location>
        <begin position="577"/>
        <end position="601"/>
    </location>
</feature>
<comment type="subcellular location">
    <subcellularLocation>
        <location evidence="1">Golgi apparatus</location>
    </subcellularLocation>
</comment>
<feature type="compositionally biased region" description="Polar residues" evidence="5">
    <location>
        <begin position="101"/>
        <end position="111"/>
    </location>
</feature>
<feature type="compositionally biased region" description="Polar residues" evidence="5">
    <location>
        <begin position="34"/>
        <end position="53"/>
    </location>
</feature>
<dbReference type="Pfam" id="PF12329">
    <property type="entry name" value="TMF_DNA_bd"/>
    <property type="match status" value="1"/>
</dbReference>
<evidence type="ECO:0000256" key="3">
    <source>
        <dbReference type="ARBA" id="ARBA00023054"/>
    </source>
</evidence>
<dbReference type="STRING" id="41688.A0A2N3N5X4"/>
<accession>A0A2N3N5X4</accession>
<proteinExistence type="predicted"/>
<dbReference type="AlphaFoldDB" id="A0A2N3N5X4"/>
<evidence type="ECO:0000256" key="1">
    <source>
        <dbReference type="ARBA" id="ARBA00004555"/>
    </source>
</evidence>
<dbReference type="Pfam" id="PF12325">
    <property type="entry name" value="TMF_TATA_bd"/>
    <property type="match status" value="1"/>
</dbReference>
<evidence type="ECO:0000313" key="7">
    <source>
        <dbReference type="EMBL" id="PKS07853.1"/>
    </source>
</evidence>
<feature type="coiled-coil region" evidence="4">
    <location>
        <begin position="176"/>
        <end position="228"/>
    </location>
</feature>
<evidence type="ECO:0000256" key="2">
    <source>
        <dbReference type="ARBA" id="ARBA00023034"/>
    </source>
</evidence>
<dbReference type="InterPro" id="IPR022092">
    <property type="entry name" value="TMF_DNA-bd"/>
</dbReference>
<dbReference type="VEuPathDB" id="FungiDB:jhhlp_006461"/>
<dbReference type="InterPro" id="IPR052602">
    <property type="entry name" value="Growth_transcription_reg"/>
</dbReference>
<sequence length="807" mass="89461">MASGLPSKWGSFLQQAVAGVEARLDTILAEGDPSATSSQPPDGNRSSVESTSKAPIETPRPGPSSGRLQERLNRAVTMKSTTTNSSASSNATFPRHRSCDEQSAQSKSSSDIIKTEVNLQDANPKNVDERALLHSTRTVNSHPEQQFSPDVGEIRQSLTPNLQLDEKHTTHSCSACDGLRNRIAFLEAEVLQLESQNLGEQHEHVERADALESKLKFLAREITESARKSAAAAPAGSVEQQLAERDEKIGLLMTEGQSLATTEQKHRSIIKKLRAQVMESDKAITKLKTDNDRLMSELELLKTSEFRHDELQAALQALRIEHEVSQKELARFREDLSSKDETINRLKCEIERTTQLLDNASSGSSDRALDEARLRIAELEATLITQGAEQKLALNKAYAEVAEFRQRVEASQSQYLQANAEVEILENKLEAMRIIVEETSNSSGGSQAKLLRQIETLQSQHAVANENWQGIQASLLTKITALEKERDEMSYREMELRKKAKDLSSRFRQQSEQLQHLESQIATYRDEIAIAKQELVRVREQAMPIRNRDGDGKASKQMKLIEESNERAGQTAGIVLDRNNSQASPVATPARRSISDHSGPESSRALIFAPILSSSNPESGRSSSNLATSLSHNLPPSPATPIYAGQYPRQQDTPLDISAGFIVDPHEGDAVPEEAADEIFSPQRGTHDMASVSTTAAGPSIQLVERMSAGIRRLEAEKLTSREELLRVSHQRDDARAQIVSLMKEIADYKHSSARVQGLEKEVAEIKERYLTTLELLGEKSELVEELQADIQDVKAMYRDLVERTVR</sequence>
<feature type="compositionally biased region" description="Low complexity" evidence="5">
    <location>
        <begin position="80"/>
        <end position="92"/>
    </location>
</feature>
<evidence type="ECO:0000256" key="4">
    <source>
        <dbReference type="SAM" id="Coils"/>
    </source>
</evidence>
<dbReference type="InParanoid" id="A0A2N3N5X4"/>
<name>A0A2N3N5X4_9PEZI</name>
<dbReference type="PANTHER" id="PTHR46515:SF1">
    <property type="entry name" value="TATA ELEMENT MODULATORY FACTOR"/>
    <property type="match status" value="1"/>
</dbReference>
<protein>
    <recommendedName>
        <fullName evidence="6">TATA element modulatory factor 1 TATA binding domain-containing protein</fullName>
    </recommendedName>
</protein>
<dbReference type="InterPro" id="IPR022091">
    <property type="entry name" value="TMF_TATA-bd"/>
</dbReference>
<feature type="domain" description="TATA element modulatory factor 1 TATA binding" evidence="6">
    <location>
        <begin position="691"/>
        <end position="804"/>
    </location>
</feature>
<feature type="coiled-coil region" evidence="4">
    <location>
        <begin position="732"/>
        <end position="804"/>
    </location>
</feature>
<feature type="compositionally biased region" description="Polar residues" evidence="5">
    <location>
        <begin position="625"/>
        <end position="634"/>
    </location>
</feature>
<feature type="region of interest" description="Disordered" evidence="5">
    <location>
        <begin position="614"/>
        <end position="650"/>
    </location>
</feature>
<comment type="caution">
    <text evidence="7">The sequence shown here is derived from an EMBL/GenBank/DDBJ whole genome shotgun (WGS) entry which is preliminary data.</text>
</comment>